<sequence>MAPPFSRRRADAAADWLTLLMSEEASEADRQRWRQWRAAHPENDLAWRHIESIVGQLRQLPAEAAMQAMRAPTSRRKALRLLAGAGMAGTAVLLARHGDLWQGLAADYRSATGQQRRLELPDGTRLLLNTATAVDVHFTAAGRAVVLRYGEVAIETGHADGRPFVLRTADGEVRPLGTRFTVRAGPAGTAVAVQEGAVALEPRQGPSLALNAGQAALLRAWGAERPRAANAQDDAWTRGQLMAADTRLADFLADLGRYRAGWLRCHPAVADLRFSGVYPLADTERVLRALEQALPIRLLRRTRYWVSAEPLD</sequence>
<dbReference type="Gene3D" id="2.60.120.1440">
    <property type="match status" value="1"/>
</dbReference>
<dbReference type="EMBL" id="CP024172">
    <property type="protein sequence ID" value="AZW18785.1"/>
    <property type="molecule type" value="Genomic_DNA"/>
</dbReference>
<dbReference type="InterPro" id="IPR032623">
    <property type="entry name" value="FecR_N"/>
</dbReference>
<dbReference type="RefSeq" id="WP_032973792.1">
    <property type="nucleotide sequence ID" value="NZ_CP012077.1"/>
</dbReference>
<evidence type="ECO:0000313" key="3">
    <source>
        <dbReference type="EMBL" id="AZW18785.1"/>
    </source>
</evidence>
<dbReference type="PANTHER" id="PTHR30273:SF2">
    <property type="entry name" value="PROTEIN FECR"/>
    <property type="match status" value="1"/>
</dbReference>
<dbReference type="GO" id="GO:0016989">
    <property type="term" value="F:sigma factor antagonist activity"/>
    <property type="evidence" value="ECO:0007669"/>
    <property type="project" value="TreeGrafter"/>
</dbReference>
<dbReference type="PIRSF" id="PIRSF018266">
    <property type="entry name" value="FecR"/>
    <property type="match status" value="1"/>
</dbReference>
<organism evidence="3 4">
    <name type="scientific">Bordetella hinzii</name>
    <dbReference type="NCBI Taxonomy" id="103855"/>
    <lineage>
        <taxon>Bacteria</taxon>
        <taxon>Pseudomonadati</taxon>
        <taxon>Pseudomonadota</taxon>
        <taxon>Betaproteobacteria</taxon>
        <taxon>Burkholderiales</taxon>
        <taxon>Alcaligenaceae</taxon>
        <taxon>Bordetella</taxon>
    </lineage>
</organism>
<evidence type="ECO:0000313" key="4">
    <source>
        <dbReference type="Proteomes" id="UP000282741"/>
    </source>
</evidence>
<evidence type="ECO:0000259" key="2">
    <source>
        <dbReference type="Pfam" id="PF16220"/>
    </source>
</evidence>
<gene>
    <name evidence="3" type="ORF">CS347_19485</name>
</gene>
<feature type="domain" description="FecR N-terminal" evidence="2">
    <location>
        <begin position="11"/>
        <end position="52"/>
    </location>
</feature>
<protein>
    <submittedName>
        <fullName evidence="3">Iron dicitrate transport regulator FecR</fullName>
    </submittedName>
</protein>
<accession>A0AAN1RZQ1</accession>
<dbReference type="InterPro" id="IPR006860">
    <property type="entry name" value="FecR"/>
</dbReference>
<reference evidence="4" key="1">
    <citation type="submission" date="2017-10" db="EMBL/GenBank/DDBJ databases">
        <title>Whole genome sequencing of various Bordetella species.</title>
        <authorList>
            <person name="Weigand M.R."/>
            <person name="Loparev V."/>
            <person name="Peng Y."/>
            <person name="Bowden K.E."/>
            <person name="Tondella M.L."/>
            <person name="Williams M.M."/>
        </authorList>
    </citation>
    <scope>NUCLEOTIDE SEQUENCE [LARGE SCALE GENOMIC DNA]</scope>
    <source>
        <strain evidence="4">H720</strain>
    </source>
</reference>
<dbReference type="Proteomes" id="UP000282741">
    <property type="component" value="Chromosome"/>
</dbReference>
<evidence type="ECO:0000259" key="1">
    <source>
        <dbReference type="Pfam" id="PF04773"/>
    </source>
</evidence>
<proteinExistence type="predicted"/>
<dbReference type="PANTHER" id="PTHR30273">
    <property type="entry name" value="PERIPLASMIC SIGNAL SENSOR AND SIGMA FACTOR ACTIVATOR FECR-RELATED"/>
    <property type="match status" value="1"/>
</dbReference>
<dbReference type="AlphaFoldDB" id="A0AAN1RZQ1"/>
<dbReference type="Pfam" id="PF04773">
    <property type="entry name" value="FecR"/>
    <property type="match status" value="1"/>
</dbReference>
<dbReference type="Pfam" id="PF16220">
    <property type="entry name" value="DUF4880"/>
    <property type="match status" value="1"/>
</dbReference>
<dbReference type="InterPro" id="IPR012373">
    <property type="entry name" value="Ferrdict_sens_TM"/>
</dbReference>
<feature type="domain" description="FecR protein" evidence="1">
    <location>
        <begin position="107"/>
        <end position="198"/>
    </location>
</feature>
<name>A0AAN1RZQ1_9BORD</name>